<sequence>MSAVNVALQFFRRYPRRINFFLIIALTFCPCLVLGSDVMITSHYEIPPFSNSYRSVPSNTRFNNDSIKSNAGKSAVNLGAPIIASDFPASISYGKEYKGIIKVASANPFETRISADVKPDFLTFRSGVFFRLFAGSTVLGTANGPRLSARFYAPCALTTDSEGNLYIADQADNRIRKINQAGIVSTVAGSISAGFKDGAAAEARFDSPFGIAVGETGALFISDQENNAIRMISADGMVSTFAGGKTSGYVDGAAQDAKFRYPSGICRDIKGNLYVADRGNHCIRKISPDGIVTTLAGSGQPGFADGKGSAAKFSSPTGVAVDSLGYVFVADQINNRIRKISPDGLVSTLAGSGEFSKLDGNGKNAAFRYPTSIIIDPKGGFYVSDQLNHTIRRLSNSGVVSTITPFAVGEVKDDTQSFKNPMGLCINKEGKLMVADFNNHSIKEISAEASLAGIAEKSQLGKYKVVLKASNEHGSDVKSIAVLVRDTIAPLITKIFPENGTTGLGRNFDLMINFEEEIRLNKSGSLSFYTGDQLVRKYNLSDAFAANELIISDDDKTITLKVKSMPAGASISVNAEFGMVSDTSGNLFKNTSAQSQSWTLTTKPLQQQAIELGDIPGKIYGDPAFNAGPMQSSAGLPVRYYTLNPEILQVAGDSVKILKTGSTKIIAVQEGNSEFAAARLERAVTVVPRNIIIRPVPGQSGFGGEAVPPIKFELVAGMVLKTDEFTGSLQIAPGSSIGTYPITIGNLSLGENYALTLEPGTFEVIAAPAAIKPAVSCTNLISANADGINDMFIVRNIEQYPGNELRIVDRSGMIVFRQKNYENNWDGRYKGTRLPVGTYYYHLDLGNNTGQLKGHISLVD</sequence>
<dbReference type="InterPro" id="IPR026341">
    <property type="entry name" value="T9SS_type_B"/>
</dbReference>
<keyword evidence="1" id="KW-0732">Signal</keyword>
<dbReference type="NCBIfam" id="TIGR04131">
    <property type="entry name" value="Bac_Flav_CTERM"/>
    <property type="match status" value="1"/>
</dbReference>
<evidence type="ECO:0000256" key="3">
    <source>
        <dbReference type="PROSITE-ProRule" id="PRU00504"/>
    </source>
</evidence>
<dbReference type="EMBL" id="FUYR01000001">
    <property type="protein sequence ID" value="SKB32079.1"/>
    <property type="molecule type" value="Genomic_DNA"/>
</dbReference>
<organism evidence="6 7">
    <name type="scientific">Daejeonella lutea</name>
    <dbReference type="NCBI Taxonomy" id="572036"/>
    <lineage>
        <taxon>Bacteria</taxon>
        <taxon>Pseudomonadati</taxon>
        <taxon>Bacteroidota</taxon>
        <taxon>Sphingobacteriia</taxon>
        <taxon>Sphingobacteriales</taxon>
        <taxon>Sphingobacteriaceae</taxon>
        <taxon>Daejeonella</taxon>
    </lineage>
</organism>
<evidence type="ECO:0000256" key="1">
    <source>
        <dbReference type="ARBA" id="ARBA00022729"/>
    </source>
</evidence>
<protein>
    <submittedName>
        <fullName evidence="6">Gliding motility-associated C-terminal domain-containing protein</fullName>
    </submittedName>
</protein>
<dbReference type="PROSITE" id="PS51125">
    <property type="entry name" value="NHL"/>
    <property type="match status" value="2"/>
</dbReference>
<gene>
    <name evidence="6" type="ORF">SAMN05661099_0530</name>
</gene>
<proteinExistence type="predicted"/>
<dbReference type="InterPro" id="IPR001258">
    <property type="entry name" value="NHL_repeat"/>
</dbReference>
<dbReference type="PANTHER" id="PTHR46388:SF2">
    <property type="entry name" value="NHL REPEAT-CONTAINING PROTEIN 2"/>
    <property type="match status" value="1"/>
</dbReference>
<feature type="domain" description="SbsA Ig-like" evidence="4">
    <location>
        <begin position="486"/>
        <end position="602"/>
    </location>
</feature>
<dbReference type="Pfam" id="PF13205">
    <property type="entry name" value="Big_5"/>
    <property type="match status" value="1"/>
</dbReference>
<accession>A0A1T5AB82</accession>
<dbReference type="Gene3D" id="2.120.10.30">
    <property type="entry name" value="TolB, C-terminal domain"/>
    <property type="match status" value="3"/>
</dbReference>
<dbReference type="InterPro" id="IPR011042">
    <property type="entry name" value="6-blade_b-propeller_TolB-like"/>
</dbReference>
<dbReference type="CDD" id="cd14953">
    <property type="entry name" value="NHL_like_1"/>
    <property type="match status" value="1"/>
</dbReference>
<dbReference type="STRING" id="572036.SAMN05661099_0530"/>
<dbReference type="Proteomes" id="UP000189981">
    <property type="component" value="Unassembled WGS sequence"/>
</dbReference>
<dbReference type="Pfam" id="PF13585">
    <property type="entry name" value="CHU_C"/>
    <property type="match status" value="1"/>
</dbReference>
<evidence type="ECO:0000259" key="5">
    <source>
        <dbReference type="Pfam" id="PF18676"/>
    </source>
</evidence>
<name>A0A1T5AB82_9SPHI</name>
<dbReference type="PANTHER" id="PTHR46388">
    <property type="entry name" value="NHL REPEAT-CONTAINING PROTEIN 2"/>
    <property type="match status" value="1"/>
</dbReference>
<evidence type="ECO:0000313" key="6">
    <source>
        <dbReference type="EMBL" id="SKB32079.1"/>
    </source>
</evidence>
<dbReference type="Pfam" id="PF01436">
    <property type="entry name" value="NHL"/>
    <property type="match status" value="1"/>
</dbReference>
<keyword evidence="7" id="KW-1185">Reference proteome</keyword>
<reference evidence="7" key="1">
    <citation type="submission" date="2017-02" db="EMBL/GenBank/DDBJ databases">
        <authorList>
            <person name="Varghese N."/>
            <person name="Submissions S."/>
        </authorList>
    </citation>
    <scope>NUCLEOTIDE SEQUENCE [LARGE SCALE GENOMIC DNA]</scope>
    <source>
        <strain evidence="7">DSM 22385</strain>
    </source>
</reference>
<dbReference type="InterPro" id="IPR041286">
    <property type="entry name" value="MBG_2"/>
</dbReference>
<dbReference type="InterPro" id="IPR032812">
    <property type="entry name" value="SbsA_Ig"/>
</dbReference>
<feature type="repeat" description="NHL" evidence="3">
    <location>
        <begin position="259"/>
        <end position="289"/>
    </location>
</feature>
<feature type="repeat" description="NHL" evidence="3">
    <location>
        <begin position="302"/>
        <end position="343"/>
    </location>
</feature>
<keyword evidence="2" id="KW-0677">Repeat</keyword>
<feature type="domain" description="MBG" evidence="5">
    <location>
        <begin position="702"/>
        <end position="762"/>
    </location>
</feature>
<dbReference type="SUPFAM" id="SSF101898">
    <property type="entry name" value="NHL repeat"/>
    <property type="match status" value="1"/>
</dbReference>
<dbReference type="Pfam" id="PF18676">
    <property type="entry name" value="MBG_2"/>
    <property type="match status" value="1"/>
</dbReference>
<evidence type="ECO:0000256" key="2">
    <source>
        <dbReference type="ARBA" id="ARBA00022737"/>
    </source>
</evidence>
<dbReference type="AlphaFoldDB" id="A0A1T5AB82"/>
<evidence type="ECO:0000313" key="7">
    <source>
        <dbReference type="Proteomes" id="UP000189981"/>
    </source>
</evidence>
<evidence type="ECO:0000259" key="4">
    <source>
        <dbReference type="Pfam" id="PF13205"/>
    </source>
</evidence>